<dbReference type="Proteomes" id="UP000190774">
    <property type="component" value="Unassembled WGS sequence"/>
</dbReference>
<evidence type="ECO:0008006" key="3">
    <source>
        <dbReference type="Google" id="ProtNLM"/>
    </source>
</evidence>
<dbReference type="PANTHER" id="PTHR13318">
    <property type="entry name" value="PARTNER OF PAIRED, ISOFORM B-RELATED"/>
    <property type="match status" value="1"/>
</dbReference>
<dbReference type="OrthoDB" id="200188at2"/>
<evidence type="ECO:0000313" key="2">
    <source>
        <dbReference type="Proteomes" id="UP000190774"/>
    </source>
</evidence>
<accession>A0A1T4Z1T0</accession>
<name>A0A1T4Z1T0_9BACT</name>
<organism evidence="1 2">
    <name type="scientific">Prosthecobacter debontii</name>
    <dbReference type="NCBI Taxonomy" id="48467"/>
    <lineage>
        <taxon>Bacteria</taxon>
        <taxon>Pseudomonadati</taxon>
        <taxon>Verrucomicrobiota</taxon>
        <taxon>Verrucomicrobiia</taxon>
        <taxon>Verrucomicrobiales</taxon>
        <taxon>Verrucomicrobiaceae</taxon>
        <taxon>Prosthecobacter</taxon>
    </lineage>
</organism>
<dbReference type="PANTHER" id="PTHR13318:SF190">
    <property type="entry name" value="PARTNER OF PAIRED, ISOFORM B"/>
    <property type="match status" value="1"/>
</dbReference>
<dbReference type="SUPFAM" id="SSF52058">
    <property type="entry name" value="L domain-like"/>
    <property type="match status" value="1"/>
</dbReference>
<dbReference type="AlphaFoldDB" id="A0A1T4Z1T0"/>
<dbReference type="Gene3D" id="3.80.10.10">
    <property type="entry name" value="Ribonuclease Inhibitor"/>
    <property type="match status" value="1"/>
</dbReference>
<dbReference type="GO" id="GO:0031146">
    <property type="term" value="P:SCF-dependent proteasomal ubiquitin-dependent protein catabolic process"/>
    <property type="evidence" value="ECO:0007669"/>
    <property type="project" value="TreeGrafter"/>
</dbReference>
<gene>
    <name evidence="1" type="ORF">SAMN02745166_04719</name>
</gene>
<proteinExistence type="predicted"/>
<dbReference type="STRING" id="48467.SAMN02745166_04719"/>
<dbReference type="EMBL" id="FUYE01000023">
    <property type="protein sequence ID" value="SKB07521.1"/>
    <property type="molecule type" value="Genomic_DNA"/>
</dbReference>
<protein>
    <recommendedName>
        <fullName evidence="3">Leucine Rich repeat-containing protein</fullName>
    </recommendedName>
</protein>
<keyword evidence="2" id="KW-1185">Reference proteome</keyword>
<reference evidence="2" key="1">
    <citation type="submission" date="2017-02" db="EMBL/GenBank/DDBJ databases">
        <authorList>
            <person name="Varghese N."/>
            <person name="Submissions S."/>
        </authorList>
    </citation>
    <scope>NUCLEOTIDE SEQUENCE [LARGE SCALE GENOMIC DNA]</scope>
    <source>
        <strain evidence="2">ATCC 700200</strain>
    </source>
</reference>
<sequence>MRAREFVQAVHGHASTGTIGRVPNLLLLMALLYRHRASLPHGRAKVYAAISEAYLEGIDLARRTQGIDAPVPYTRAEKEQLLAIIAMQMQMRRLGQDDEDAKGEVIVSQGDLEAWLCPEFGHGEDALNREAMTTFIGHIADRSGLLLPRGMQEGQEQYAFAHLSFQEYYTACWLEREFRRLLNLKAGTEDDLDLLDSIPEPVPIAPLVLEEADFAKHAAETLWREPLLFLAERLADSVSDTQTLRKWLFPIKPGVTLAETAQHLLATLSIDPQVNFPLPLRQQLWNHLWRLHLDRGDDWWMSGAAPALLEPSEFQAAVLQSLRATVEAAPGDRLSLHDCTGLSDLTPLAGLSGLKLLDLTGCTGLSDLAPLEGLSGLQWLYLSNCTGLSDLAPLARLFGLQDLDLSNCTGLSDLEPLAGLSNLRALNLLNCTGFRDLAPLAALSGLQSLGLLGCTGLSDLAPLEGLSGMWVLYLIGCTGLSDLAPLAGLSSLRILDLSGCSGVTEEQVEELRKALPECDIIQ</sequence>
<dbReference type="InterPro" id="IPR032675">
    <property type="entry name" value="LRR_dom_sf"/>
</dbReference>
<dbReference type="GO" id="GO:0019005">
    <property type="term" value="C:SCF ubiquitin ligase complex"/>
    <property type="evidence" value="ECO:0007669"/>
    <property type="project" value="TreeGrafter"/>
</dbReference>
<evidence type="ECO:0000313" key="1">
    <source>
        <dbReference type="EMBL" id="SKB07521.1"/>
    </source>
</evidence>